<reference evidence="2 3" key="1">
    <citation type="submission" date="2024-09" db="EMBL/GenBank/DDBJ databases">
        <authorList>
            <person name="Sun Q."/>
            <person name="Mori K."/>
        </authorList>
    </citation>
    <scope>NUCLEOTIDE SEQUENCE [LARGE SCALE GENOMIC DNA]</scope>
    <source>
        <strain evidence="2 3">CCM 7468</strain>
    </source>
</reference>
<dbReference type="SUPFAM" id="SSF55729">
    <property type="entry name" value="Acyl-CoA N-acyltransferases (Nat)"/>
    <property type="match status" value="1"/>
</dbReference>
<dbReference type="PANTHER" id="PTHR43415">
    <property type="entry name" value="SPERMIDINE N(1)-ACETYLTRANSFERASE"/>
    <property type="match status" value="1"/>
</dbReference>
<keyword evidence="2" id="KW-0012">Acyltransferase</keyword>
<dbReference type="EMBL" id="JBHLVZ010000002">
    <property type="protein sequence ID" value="MFC0384688.1"/>
    <property type="molecule type" value="Genomic_DNA"/>
</dbReference>
<keyword evidence="2" id="KW-0808">Transferase</keyword>
<protein>
    <submittedName>
        <fullName evidence="2">GNAT family N-acetyltransferase</fullName>
        <ecNumber evidence="2">2.3.-.-</ecNumber>
    </submittedName>
</protein>
<dbReference type="GO" id="GO:0016746">
    <property type="term" value="F:acyltransferase activity"/>
    <property type="evidence" value="ECO:0007669"/>
    <property type="project" value="UniProtKB-KW"/>
</dbReference>
<dbReference type="Proteomes" id="UP001589789">
    <property type="component" value="Unassembled WGS sequence"/>
</dbReference>
<gene>
    <name evidence="2" type="ORF">ACFFIC_03875</name>
</gene>
<sequence length="180" mass="19375">MAPRVALRPATPADIPFVMAVERIPGHDAFINLWAEEEHAASIAGPDHAYLIADGPDGRPAGFAILSDMRDVHGNICLKRIAVAAPGQGLGAPFLRAIGGWTFGNTAAHRLWLYVVATNDRARHVYRAQHFAEEGTLREARLNPDGTRTALILMSLLRREWAARAAGPAPMIPTPAIPAP</sequence>
<accession>A0ABV6IPV8</accession>
<name>A0ABV6IPV8_9PROT</name>
<dbReference type="EC" id="2.3.-.-" evidence="2"/>
<dbReference type="RefSeq" id="WP_377048760.1">
    <property type="nucleotide sequence ID" value="NZ_JBHLVZ010000002.1"/>
</dbReference>
<proteinExistence type="predicted"/>
<evidence type="ECO:0000313" key="2">
    <source>
        <dbReference type="EMBL" id="MFC0384688.1"/>
    </source>
</evidence>
<comment type="caution">
    <text evidence="2">The sequence shown here is derived from an EMBL/GenBank/DDBJ whole genome shotgun (WGS) entry which is preliminary data.</text>
</comment>
<dbReference type="Gene3D" id="3.40.630.30">
    <property type="match status" value="1"/>
</dbReference>
<evidence type="ECO:0000259" key="1">
    <source>
        <dbReference type="PROSITE" id="PS51186"/>
    </source>
</evidence>
<evidence type="ECO:0000313" key="3">
    <source>
        <dbReference type="Proteomes" id="UP001589789"/>
    </source>
</evidence>
<feature type="domain" description="N-acetyltransferase" evidence="1">
    <location>
        <begin position="5"/>
        <end position="159"/>
    </location>
</feature>
<dbReference type="PROSITE" id="PS51186">
    <property type="entry name" value="GNAT"/>
    <property type="match status" value="1"/>
</dbReference>
<organism evidence="2 3">
    <name type="scientific">Muricoccus vinaceus</name>
    <dbReference type="NCBI Taxonomy" id="424704"/>
    <lineage>
        <taxon>Bacteria</taxon>
        <taxon>Pseudomonadati</taxon>
        <taxon>Pseudomonadota</taxon>
        <taxon>Alphaproteobacteria</taxon>
        <taxon>Acetobacterales</taxon>
        <taxon>Roseomonadaceae</taxon>
        <taxon>Muricoccus</taxon>
    </lineage>
</organism>
<keyword evidence="3" id="KW-1185">Reference proteome</keyword>
<dbReference type="Pfam" id="PF00583">
    <property type="entry name" value="Acetyltransf_1"/>
    <property type="match status" value="1"/>
</dbReference>
<dbReference type="InterPro" id="IPR016181">
    <property type="entry name" value="Acyl_CoA_acyltransferase"/>
</dbReference>
<dbReference type="PANTHER" id="PTHR43415:SF3">
    <property type="entry name" value="GNAT-FAMILY ACETYLTRANSFERASE"/>
    <property type="match status" value="1"/>
</dbReference>
<dbReference type="InterPro" id="IPR000182">
    <property type="entry name" value="GNAT_dom"/>
</dbReference>